<keyword evidence="2" id="KW-1185">Reference proteome</keyword>
<dbReference type="EMBL" id="BPVZ01000009">
    <property type="protein sequence ID" value="GKU95566.1"/>
    <property type="molecule type" value="Genomic_DNA"/>
</dbReference>
<name>A0AAV5IBL1_9ROSI</name>
<dbReference type="AlphaFoldDB" id="A0AAV5IBL1"/>
<gene>
    <name evidence="1" type="ORF">SLEP1_g8907</name>
</gene>
<accession>A0AAV5IBL1</accession>
<dbReference type="Proteomes" id="UP001054252">
    <property type="component" value="Unassembled WGS sequence"/>
</dbReference>
<organism evidence="1 2">
    <name type="scientific">Rubroshorea leprosula</name>
    <dbReference type="NCBI Taxonomy" id="152421"/>
    <lineage>
        <taxon>Eukaryota</taxon>
        <taxon>Viridiplantae</taxon>
        <taxon>Streptophyta</taxon>
        <taxon>Embryophyta</taxon>
        <taxon>Tracheophyta</taxon>
        <taxon>Spermatophyta</taxon>
        <taxon>Magnoliopsida</taxon>
        <taxon>eudicotyledons</taxon>
        <taxon>Gunneridae</taxon>
        <taxon>Pentapetalae</taxon>
        <taxon>rosids</taxon>
        <taxon>malvids</taxon>
        <taxon>Malvales</taxon>
        <taxon>Dipterocarpaceae</taxon>
        <taxon>Rubroshorea</taxon>
    </lineage>
</organism>
<protein>
    <submittedName>
        <fullName evidence="1">Uncharacterized protein</fullName>
    </submittedName>
</protein>
<evidence type="ECO:0000313" key="1">
    <source>
        <dbReference type="EMBL" id="GKU95566.1"/>
    </source>
</evidence>
<evidence type="ECO:0000313" key="2">
    <source>
        <dbReference type="Proteomes" id="UP001054252"/>
    </source>
</evidence>
<sequence>MIIFFLNLSLALKWNHRYQQHNHPNFHRLRPLPLPPPVTATTVEALPPLCHLPNPLPVGWNYRLPKTTEESGLQLLIYLLITTPK</sequence>
<proteinExistence type="predicted"/>
<reference evidence="1 2" key="1">
    <citation type="journal article" date="2021" name="Commun. Biol.">
        <title>The genome of Shorea leprosula (Dipterocarpaceae) highlights the ecological relevance of drought in aseasonal tropical rainforests.</title>
        <authorList>
            <person name="Ng K.K.S."/>
            <person name="Kobayashi M.J."/>
            <person name="Fawcett J.A."/>
            <person name="Hatakeyama M."/>
            <person name="Paape T."/>
            <person name="Ng C.H."/>
            <person name="Ang C.C."/>
            <person name="Tnah L.H."/>
            <person name="Lee C.T."/>
            <person name="Nishiyama T."/>
            <person name="Sese J."/>
            <person name="O'Brien M.J."/>
            <person name="Copetti D."/>
            <person name="Mohd Noor M.I."/>
            <person name="Ong R.C."/>
            <person name="Putra M."/>
            <person name="Sireger I.Z."/>
            <person name="Indrioko S."/>
            <person name="Kosugi Y."/>
            <person name="Izuno A."/>
            <person name="Isagi Y."/>
            <person name="Lee S.L."/>
            <person name="Shimizu K.K."/>
        </authorList>
    </citation>
    <scope>NUCLEOTIDE SEQUENCE [LARGE SCALE GENOMIC DNA]</scope>
    <source>
        <strain evidence="1">214</strain>
    </source>
</reference>
<comment type="caution">
    <text evidence="1">The sequence shown here is derived from an EMBL/GenBank/DDBJ whole genome shotgun (WGS) entry which is preliminary data.</text>
</comment>